<dbReference type="AlphaFoldDB" id="A0A505DMV7"/>
<reference evidence="1 2" key="1">
    <citation type="submission" date="2019-06" db="EMBL/GenBank/DDBJ databases">
        <title>Streptomyces sporangiiformans sp. nov., a novel actinomycete isolated from soil in Mount Song.</title>
        <authorList>
            <person name="Han L."/>
        </authorList>
    </citation>
    <scope>NUCLEOTIDE SEQUENCE [LARGE SCALE GENOMIC DNA]</scope>
    <source>
        <strain evidence="1 2">NEAU-SSA 1</strain>
    </source>
</reference>
<evidence type="ECO:0000313" key="1">
    <source>
        <dbReference type="EMBL" id="TPQ22079.1"/>
    </source>
</evidence>
<gene>
    <name evidence="1" type="ORF">FGD71_011850</name>
</gene>
<accession>A0A505DMV7</accession>
<keyword evidence="2" id="KW-1185">Reference proteome</keyword>
<dbReference type="SUPFAM" id="SSF140453">
    <property type="entry name" value="EsxAB dimer-like"/>
    <property type="match status" value="1"/>
</dbReference>
<protein>
    <recommendedName>
        <fullName evidence="3">WXG100 family type VII secretion target</fullName>
    </recommendedName>
</protein>
<organism evidence="1 2">
    <name type="scientific">Streptomyces sporangiiformans</name>
    <dbReference type="NCBI Taxonomy" id="2315329"/>
    <lineage>
        <taxon>Bacteria</taxon>
        <taxon>Bacillati</taxon>
        <taxon>Actinomycetota</taxon>
        <taxon>Actinomycetes</taxon>
        <taxon>Kitasatosporales</taxon>
        <taxon>Streptomycetaceae</taxon>
        <taxon>Streptomyces</taxon>
    </lineage>
</organism>
<dbReference type="EMBL" id="VCHX02000101">
    <property type="protein sequence ID" value="TPQ22079.1"/>
    <property type="molecule type" value="Genomic_DNA"/>
</dbReference>
<dbReference type="InterPro" id="IPR036689">
    <property type="entry name" value="ESAT-6-like_sf"/>
</dbReference>
<evidence type="ECO:0008006" key="3">
    <source>
        <dbReference type="Google" id="ProtNLM"/>
    </source>
</evidence>
<dbReference type="RefSeq" id="WP_140935868.1">
    <property type="nucleotide sequence ID" value="NZ_QXMJ01000101.1"/>
</dbReference>
<dbReference type="Proteomes" id="UP000317378">
    <property type="component" value="Unassembled WGS sequence"/>
</dbReference>
<sequence>MATTAGDSNLIVNVELLVESESRLRKIQRDLKDINNRKDDMRPYWGSGEISEAMDKFADNWDDYRTKMIESLGSVGKLVANTVDGFTGTDAALAKELKKERKGK</sequence>
<evidence type="ECO:0000313" key="2">
    <source>
        <dbReference type="Proteomes" id="UP000317378"/>
    </source>
</evidence>
<proteinExistence type="predicted"/>
<dbReference type="Gene3D" id="1.10.287.1060">
    <property type="entry name" value="ESAT-6-like"/>
    <property type="match status" value="1"/>
</dbReference>
<comment type="caution">
    <text evidence="1">The sequence shown here is derived from an EMBL/GenBank/DDBJ whole genome shotgun (WGS) entry which is preliminary data.</text>
</comment>
<name>A0A505DMV7_9ACTN</name>